<reference evidence="1 2" key="1">
    <citation type="submission" date="2017-11" db="EMBL/GenBank/DDBJ databases">
        <title>Understudied soil microbes with underappreciated capabilities: Untangling the Clostridium saccharolyticum group.</title>
        <authorList>
            <person name="Leschine S."/>
        </authorList>
    </citation>
    <scope>NUCLEOTIDE SEQUENCE [LARGE SCALE GENOMIC DNA]</scope>
    <source>
        <strain evidence="1 2">18A</strain>
    </source>
</reference>
<dbReference type="InterPro" id="IPR022555">
    <property type="entry name" value="DUF2577"/>
</dbReference>
<dbReference type="RefSeq" id="WP_100306786.1">
    <property type="nucleotide sequence ID" value="NZ_PGET01000001.1"/>
</dbReference>
<accession>A0A2M8ZAS8</accession>
<comment type="caution">
    <text evidence="1">The sequence shown here is derived from an EMBL/GenBank/DDBJ whole genome shotgun (WGS) entry which is preliminary data.</text>
</comment>
<evidence type="ECO:0000313" key="2">
    <source>
        <dbReference type="Proteomes" id="UP000231092"/>
    </source>
</evidence>
<dbReference type="OrthoDB" id="1909486at2"/>
<organism evidence="1 2">
    <name type="scientific">[Clostridium] celerecrescens 18A</name>
    <dbReference type="NCBI Taxonomy" id="1286362"/>
    <lineage>
        <taxon>Bacteria</taxon>
        <taxon>Bacillati</taxon>
        <taxon>Bacillota</taxon>
        <taxon>Clostridia</taxon>
        <taxon>Lachnospirales</taxon>
        <taxon>Lachnospiraceae</taxon>
        <taxon>Lacrimispora</taxon>
    </lineage>
</organism>
<sequence length="104" mass="11365">MADVAWVENMKRIVLKAMEEGDPCDIIPGTVIKVSPLSVQINQKTTISGDQILVPEHLTDHAELMSIPGIGEVSVTVKGGLQSGQRVLMLQKRGGQQYAVIDRW</sequence>
<name>A0A2M8ZAS8_9FIRM</name>
<dbReference type="Pfam" id="PF10844">
    <property type="entry name" value="DUF2577"/>
    <property type="match status" value="1"/>
</dbReference>
<proteinExistence type="predicted"/>
<gene>
    <name evidence="1" type="ORF">H171_4153</name>
</gene>
<dbReference type="Proteomes" id="UP000231092">
    <property type="component" value="Unassembled WGS sequence"/>
</dbReference>
<protein>
    <submittedName>
        <fullName evidence="1">Uncharacterized protein DUF2577</fullName>
    </submittedName>
</protein>
<evidence type="ECO:0000313" key="1">
    <source>
        <dbReference type="EMBL" id="PJJ30547.1"/>
    </source>
</evidence>
<dbReference type="AlphaFoldDB" id="A0A2M8ZAS8"/>
<dbReference type="EMBL" id="PGET01000001">
    <property type="protein sequence ID" value="PJJ30547.1"/>
    <property type="molecule type" value="Genomic_DNA"/>
</dbReference>